<reference evidence="2" key="1">
    <citation type="submission" date="2014-09" db="EMBL/GenBank/DDBJ databases">
        <authorList>
            <person name="Magalhaes I.L.F."/>
            <person name="Oliveira U."/>
            <person name="Santos F.R."/>
            <person name="Vidigal T.H.D.A."/>
            <person name="Brescovit A.D."/>
            <person name="Santos A.J."/>
        </authorList>
    </citation>
    <scope>NUCLEOTIDE SEQUENCE</scope>
    <source>
        <tissue evidence="2">Shoot tissue taken approximately 20 cm above the soil surface</tissue>
    </source>
</reference>
<keyword evidence="1" id="KW-0472">Membrane</keyword>
<organism evidence="2">
    <name type="scientific">Arundo donax</name>
    <name type="common">Giant reed</name>
    <name type="synonym">Donax arundinaceus</name>
    <dbReference type="NCBI Taxonomy" id="35708"/>
    <lineage>
        <taxon>Eukaryota</taxon>
        <taxon>Viridiplantae</taxon>
        <taxon>Streptophyta</taxon>
        <taxon>Embryophyta</taxon>
        <taxon>Tracheophyta</taxon>
        <taxon>Spermatophyta</taxon>
        <taxon>Magnoliopsida</taxon>
        <taxon>Liliopsida</taxon>
        <taxon>Poales</taxon>
        <taxon>Poaceae</taxon>
        <taxon>PACMAD clade</taxon>
        <taxon>Arundinoideae</taxon>
        <taxon>Arundineae</taxon>
        <taxon>Arundo</taxon>
    </lineage>
</organism>
<dbReference type="AlphaFoldDB" id="A0A0A9G453"/>
<name>A0A0A9G453_ARUDO</name>
<feature type="transmembrane region" description="Helical" evidence="1">
    <location>
        <begin position="27"/>
        <end position="44"/>
    </location>
</feature>
<evidence type="ECO:0000313" key="2">
    <source>
        <dbReference type="EMBL" id="JAE15418.1"/>
    </source>
</evidence>
<sequence length="57" mass="6573">MILLGLMRSMVCLIVSPFIHAYSFVKLYWFDVLLVTVLFAGYNARSKLFILMNLNEG</sequence>
<keyword evidence="1" id="KW-0812">Transmembrane</keyword>
<keyword evidence="1" id="KW-1133">Transmembrane helix</keyword>
<dbReference type="EMBL" id="GBRH01182478">
    <property type="protein sequence ID" value="JAE15418.1"/>
    <property type="molecule type" value="Transcribed_RNA"/>
</dbReference>
<reference evidence="2" key="2">
    <citation type="journal article" date="2015" name="Data Brief">
        <title>Shoot transcriptome of the giant reed, Arundo donax.</title>
        <authorList>
            <person name="Barrero R.A."/>
            <person name="Guerrero F.D."/>
            <person name="Moolhuijzen P."/>
            <person name="Goolsby J.A."/>
            <person name="Tidwell J."/>
            <person name="Bellgard S.E."/>
            <person name="Bellgard M.I."/>
        </authorList>
    </citation>
    <scope>NUCLEOTIDE SEQUENCE</scope>
    <source>
        <tissue evidence="2">Shoot tissue taken approximately 20 cm above the soil surface</tissue>
    </source>
</reference>
<evidence type="ECO:0000256" key="1">
    <source>
        <dbReference type="SAM" id="Phobius"/>
    </source>
</evidence>
<accession>A0A0A9G453</accession>
<protein>
    <submittedName>
        <fullName evidence="2">Uncharacterized protein</fullName>
    </submittedName>
</protein>
<proteinExistence type="predicted"/>